<comment type="similarity">
    <text evidence="1 4">Belongs to the glycosyl hydrolase 5 (cellulase A) family.</text>
</comment>
<dbReference type="InterPro" id="IPR001547">
    <property type="entry name" value="Glyco_hydro_5"/>
</dbReference>
<reference evidence="6 7" key="2">
    <citation type="submission" date="2020-07" db="EMBL/GenBank/DDBJ databases">
        <title>Genome assembly of wild tea tree DASZ reveals pedigree and selection history of tea varieties.</title>
        <authorList>
            <person name="Zhang W."/>
        </authorList>
    </citation>
    <scope>NUCLEOTIDE SEQUENCE [LARGE SCALE GENOMIC DNA]</scope>
    <source>
        <strain evidence="7">cv. G240</strain>
        <tissue evidence="6">Leaf</tissue>
    </source>
</reference>
<keyword evidence="2 4" id="KW-0378">Hydrolase</keyword>
<dbReference type="GO" id="GO:0000272">
    <property type="term" value="P:polysaccharide catabolic process"/>
    <property type="evidence" value="ECO:0007669"/>
    <property type="project" value="InterPro"/>
</dbReference>
<protein>
    <recommendedName>
        <fullName evidence="5">Glycoside hydrolase family 5 domain-containing protein</fullName>
    </recommendedName>
</protein>
<accession>A0A7J7GNZ5</accession>
<dbReference type="InterPro" id="IPR010431">
    <property type="entry name" value="Fascin"/>
</dbReference>
<dbReference type="PANTHER" id="PTHR10551:SF14">
    <property type="entry name" value="CELLULASE CONTAINING PROTEIN, EXPRESSED"/>
    <property type="match status" value="1"/>
</dbReference>
<evidence type="ECO:0000313" key="7">
    <source>
        <dbReference type="Proteomes" id="UP000593564"/>
    </source>
</evidence>
<comment type="caution">
    <text evidence="6">The sequence shown here is derived from an EMBL/GenBank/DDBJ whole genome shotgun (WGS) entry which is preliminary data.</text>
</comment>
<dbReference type="Proteomes" id="UP000593564">
    <property type="component" value="Unassembled WGS sequence"/>
</dbReference>
<organism evidence="6 7">
    <name type="scientific">Camellia sinensis</name>
    <name type="common">Tea plant</name>
    <name type="synonym">Thea sinensis</name>
    <dbReference type="NCBI Taxonomy" id="4442"/>
    <lineage>
        <taxon>Eukaryota</taxon>
        <taxon>Viridiplantae</taxon>
        <taxon>Streptophyta</taxon>
        <taxon>Embryophyta</taxon>
        <taxon>Tracheophyta</taxon>
        <taxon>Spermatophyta</taxon>
        <taxon>Magnoliopsida</taxon>
        <taxon>eudicotyledons</taxon>
        <taxon>Gunneridae</taxon>
        <taxon>Pentapetalae</taxon>
        <taxon>asterids</taxon>
        <taxon>Ericales</taxon>
        <taxon>Theaceae</taxon>
        <taxon>Camellia</taxon>
    </lineage>
</organism>
<name>A0A7J7GNZ5_CAMSI</name>
<dbReference type="InterPro" id="IPR017853">
    <property type="entry name" value="GH"/>
</dbReference>
<evidence type="ECO:0000256" key="4">
    <source>
        <dbReference type="RuleBase" id="RU361153"/>
    </source>
</evidence>
<reference evidence="7" key="1">
    <citation type="journal article" date="2020" name="Nat. Commun.">
        <title>Genome assembly of wild tea tree DASZ reveals pedigree and selection history of tea varieties.</title>
        <authorList>
            <person name="Zhang W."/>
            <person name="Zhang Y."/>
            <person name="Qiu H."/>
            <person name="Guo Y."/>
            <person name="Wan H."/>
            <person name="Zhang X."/>
            <person name="Scossa F."/>
            <person name="Alseekh S."/>
            <person name="Zhang Q."/>
            <person name="Wang P."/>
            <person name="Xu L."/>
            <person name="Schmidt M.H."/>
            <person name="Jia X."/>
            <person name="Li D."/>
            <person name="Zhu A."/>
            <person name="Guo F."/>
            <person name="Chen W."/>
            <person name="Ni D."/>
            <person name="Usadel B."/>
            <person name="Fernie A.R."/>
            <person name="Wen W."/>
        </authorList>
    </citation>
    <scope>NUCLEOTIDE SEQUENCE [LARGE SCALE GENOMIC DNA]</scope>
    <source>
        <strain evidence="7">cv. G240</strain>
    </source>
</reference>
<evidence type="ECO:0000259" key="5">
    <source>
        <dbReference type="Pfam" id="PF00150"/>
    </source>
</evidence>
<keyword evidence="7" id="KW-1185">Reference proteome</keyword>
<dbReference type="Pfam" id="PF00150">
    <property type="entry name" value="Cellulase"/>
    <property type="match status" value="1"/>
</dbReference>
<dbReference type="GO" id="GO:0004553">
    <property type="term" value="F:hydrolase activity, hydrolyzing O-glycosyl compounds"/>
    <property type="evidence" value="ECO:0007669"/>
    <property type="project" value="InterPro"/>
</dbReference>
<dbReference type="GO" id="GO:0051017">
    <property type="term" value="P:actin filament bundle assembly"/>
    <property type="evidence" value="ECO:0007669"/>
    <property type="project" value="TreeGrafter"/>
</dbReference>
<dbReference type="GO" id="GO:0051015">
    <property type="term" value="F:actin filament binding"/>
    <property type="evidence" value="ECO:0007669"/>
    <property type="project" value="InterPro"/>
</dbReference>
<gene>
    <name evidence="6" type="ORF">HYC85_020161</name>
</gene>
<dbReference type="GO" id="GO:0016477">
    <property type="term" value="P:cell migration"/>
    <property type="evidence" value="ECO:0007669"/>
    <property type="project" value="TreeGrafter"/>
</dbReference>
<dbReference type="SUPFAM" id="SSF51445">
    <property type="entry name" value="(Trans)glycosidases"/>
    <property type="match status" value="1"/>
</dbReference>
<keyword evidence="3 4" id="KW-0326">Glycosidase</keyword>
<evidence type="ECO:0000256" key="2">
    <source>
        <dbReference type="ARBA" id="ARBA00022801"/>
    </source>
</evidence>
<dbReference type="PANTHER" id="PTHR10551">
    <property type="entry name" value="FASCIN"/>
    <property type="match status" value="1"/>
</dbReference>
<evidence type="ECO:0000256" key="3">
    <source>
        <dbReference type="ARBA" id="ARBA00023295"/>
    </source>
</evidence>
<dbReference type="AlphaFoldDB" id="A0A7J7GNZ5"/>
<feature type="domain" description="Glycoside hydrolase family 5" evidence="5">
    <location>
        <begin position="38"/>
        <end position="125"/>
    </location>
</feature>
<sequence length="169" mass="19402">MDLRLSLIYKLHQVLKMDSSIALPGMGLKNGDNLTKIYKRQYADNPSLYAVELLNEPLSPKASLDSLIKYYKAGYEAVRKHSKTTYVILANRFGPADPKEFFPLASGLDDKVVIDVHYYNNFNYTFYGMNVKQNIDFIYSYRSSQLSEGGAWCNDKVVSLQPRRYVFKS</sequence>
<evidence type="ECO:0000256" key="1">
    <source>
        <dbReference type="ARBA" id="ARBA00005641"/>
    </source>
</evidence>
<dbReference type="GO" id="GO:0007163">
    <property type="term" value="P:establishment or maintenance of cell polarity"/>
    <property type="evidence" value="ECO:0007669"/>
    <property type="project" value="TreeGrafter"/>
</dbReference>
<dbReference type="GO" id="GO:0005737">
    <property type="term" value="C:cytoplasm"/>
    <property type="evidence" value="ECO:0007669"/>
    <property type="project" value="TreeGrafter"/>
</dbReference>
<dbReference type="Gene3D" id="3.20.20.80">
    <property type="entry name" value="Glycosidases"/>
    <property type="match status" value="1"/>
</dbReference>
<dbReference type="GO" id="GO:0015629">
    <property type="term" value="C:actin cytoskeleton"/>
    <property type="evidence" value="ECO:0007669"/>
    <property type="project" value="TreeGrafter"/>
</dbReference>
<dbReference type="EMBL" id="JACBKZ010000009">
    <property type="protein sequence ID" value="KAF5942519.1"/>
    <property type="molecule type" value="Genomic_DNA"/>
</dbReference>
<evidence type="ECO:0000313" key="6">
    <source>
        <dbReference type="EMBL" id="KAF5942519.1"/>
    </source>
</evidence>
<proteinExistence type="inferred from homology"/>